<comment type="similarity">
    <text evidence="7">Belongs to the binding-protein-dependent transport system permease family.</text>
</comment>
<dbReference type="RefSeq" id="WP_380973909.1">
    <property type="nucleotide sequence ID" value="NZ_JBHTEF010000001.1"/>
</dbReference>
<name>A0ABW2SMK1_9ACTO</name>
<feature type="transmembrane region" description="Helical" evidence="7">
    <location>
        <begin position="170"/>
        <end position="189"/>
    </location>
</feature>
<accession>A0ABW2SMK1</accession>
<comment type="subcellular location">
    <subcellularLocation>
        <location evidence="1 7">Cell membrane</location>
        <topology evidence="1 7">Multi-pass membrane protein</topology>
    </subcellularLocation>
</comment>
<evidence type="ECO:0000256" key="3">
    <source>
        <dbReference type="ARBA" id="ARBA00022475"/>
    </source>
</evidence>
<evidence type="ECO:0000256" key="2">
    <source>
        <dbReference type="ARBA" id="ARBA00022448"/>
    </source>
</evidence>
<evidence type="ECO:0000256" key="5">
    <source>
        <dbReference type="ARBA" id="ARBA00022989"/>
    </source>
</evidence>
<sequence length="311" mass="34307">MTVAAEPRRHARRSPGREAGAPRKRRGWNPAQPPKSWLYTLVLGITVVYAFFPLAWLLINTTKTQKDFISTFGFAPGSSFAFWDNLVQVFTYSNGAFARWLLNTVLYVVVGGGGAVFLAVLGGYGLAMYRFPGRKAVFLVVMGAMAVPSAVLAVPQFLMFAKIGLTNNPFSVIIPSLVAPFAFYLMYTFSQESVPKELLEAARMDGSGEFRTFFRISLPLLAPGIVTVSLFTATTTWNNYFIPLIMLKDSSWYPLTIGLNQWNQQAYIPGAEPVQNLVVMGSLITIVPLIATFLFLQRYWQAGLSAGSVKA</sequence>
<keyword evidence="11" id="KW-1185">Reference proteome</keyword>
<keyword evidence="6 7" id="KW-0472">Membrane</keyword>
<feature type="transmembrane region" description="Helical" evidence="7">
    <location>
        <begin position="104"/>
        <end position="124"/>
    </location>
</feature>
<feature type="transmembrane region" description="Helical" evidence="7">
    <location>
        <begin position="213"/>
        <end position="233"/>
    </location>
</feature>
<dbReference type="Gene3D" id="1.10.3720.10">
    <property type="entry name" value="MetI-like"/>
    <property type="match status" value="1"/>
</dbReference>
<evidence type="ECO:0000313" key="10">
    <source>
        <dbReference type="EMBL" id="MFC7581061.1"/>
    </source>
</evidence>
<dbReference type="EMBL" id="JBHTEF010000001">
    <property type="protein sequence ID" value="MFC7581061.1"/>
    <property type="molecule type" value="Genomic_DNA"/>
</dbReference>
<dbReference type="Pfam" id="PF00528">
    <property type="entry name" value="BPD_transp_1"/>
    <property type="match status" value="1"/>
</dbReference>
<protein>
    <submittedName>
        <fullName evidence="10">Carbohydrate ABC transporter permease</fullName>
    </submittedName>
</protein>
<proteinExistence type="inferred from homology"/>
<evidence type="ECO:0000313" key="11">
    <source>
        <dbReference type="Proteomes" id="UP001596527"/>
    </source>
</evidence>
<keyword evidence="2 7" id="KW-0813">Transport</keyword>
<dbReference type="PROSITE" id="PS50928">
    <property type="entry name" value="ABC_TM1"/>
    <property type="match status" value="1"/>
</dbReference>
<evidence type="ECO:0000256" key="6">
    <source>
        <dbReference type="ARBA" id="ARBA00023136"/>
    </source>
</evidence>
<feature type="region of interest" description="Disordered" evidence="8">
    <location>
        <begin position="1"/>
        <end position="29"/>
    </location>
</feature>
<feature type="transmembrane region" description="Helical" evidence="7">
    <location>
        <begin position="37"/>
        <end position="59"/>
    </location>
</feature>
<comment type="caution">
    <text evidence="10">The sequence shown here is derived from an EMBL/GenBank/DDBJ whole genome shotgun (WGS) entry which is preliminary data.</text>
</comment>
<dbReference type="SUPFAM" id="SSF161098">
    <property type="entry name" value="MetI-like"/>
    <property type="match status" value="1"/>
</dbReference>
<feature type="transmembrane region" description="Helical" evidence="7">
    <location>
        <begin position="71"/>
        <end position="92"/>
    </location>
</feature>
<feature type="transmembrane region" description="Helical" evidence="7">
    <location>
        <begin position="136"/>
        <end position="158"/>
    </location>
</feature>
<dbReference type="PANTHER" id="PTHR43744:SF12">
    <property type="entry name" value="ABC TRANSPORTER PERMEASE PROTEIN MG189-RELATED"/>
    <property type="match status" value="1"/>
</dbReference>
<evidence type="ECO:0000259" key="9">
    <source>
        <dbReference type="PROSITE" id="PS50928"/>
    </source>
</evidence>
<dbReference type="InterPro" id="IPR035906">
    <property type="entry name" value="MetI-like_sf"/>
</dbReference>
<feature type="transmembrane region" description="Helical" evidence="7">
    <location>
        <begin position="277"/>
        <end position="296"/>
    </location>
</feature>
<keyword evidence="5 7" id="KW-1133">Transmembrane helix</keyword>
<keyword evidence="4 7" id="KW-0812">Transmembrane</keyword>
<reference evidence="11" key="1">
    <citation type="journal article" date="2019" name="Int. J. Syst. Evol. Microbiol.">
        <title>The Global Catalogue of Microorganisms (GCM) 10K type strain sequencing project: providing services to taxonomists for standard genome sequencing and annotation.</title>
        <authorList>
            <consortium name="The Broad Institute Genomics Platform"/>
            <consortium name="The Broad Institute Genome Sequencing Center for Infectious Disease"/>
            <person name="Wu L."/>
            <person name="Ma J."/>
        </authorList>
    </citation>
    <scope>NUCLEOTIDE SEQUENCE [LARGE SCALE GENOMIC DNA]</scope>
    <source>
        <strain evidence="11">CCUG 56698</strain>
    </source>
</reference>
<gene>
    <name evidence="10" type="ORF">ACFQWG_07610</name>
</gene>
<dbReference type="PANTHER" id="PTHR43744">
    <property type="entry name" value="ABC TRANSPORTER PERMEASE PROTEIN MG189-RELATED-RELATED"/>
    <property type="match status" value="1"/>
</dbReference>
<dbReference type="InterPro" id="IPR000515">
    <property type="entry name" value="MetI-like"/>
</dbReference>
<evidence type="ECO:0000256" key="4">
    <source>
        <dbReference type="ARBA" id="ARBA00022692"/>
    </source>
</evidence>
<dbReference type="CDD" id="cd06261">
    <property type="entry name" value="TM_PBP2"/>
    <property type="match status" value="1"/>
</dbReference>
<dbReference type="Proteomes" id="UP001596527">
    <property type="component" value="Unassembled WGS sequence"/>
</dbReference>
<organism evidence="10 11">
    <name type="scientific">Schaalia naturae</name>
    <dbReference type="NCBI Taxonomy" id="635203"/>
    <lineage>
        <taxon>Bacteria</taxon>
        <taxon>Bacillati</taxon>
        <taxon>Actinomycetota</taxon>
        <taxon>Actinomycetes</taxon>
        <taxon>Actinomycetales</taxon>
        <taxon>Actinomycetaceae</taxon>
        <taxon>Schaalia</taxon>
    </lineage>
</organism>
<evidence type="ECO:0000256" key="1">
    <source>
        <dbReference type="ARBA" id="ARBA00004651"/>
    </source>
</evidence>
<evidence type="ECO:0000256" key="8">
    <source>
        <dbReference type="SAM" id="MobiDB-lite"/>
    </source>
</evidence>
<feature type="domain" description="ABC transmembrane type-1" evidence="9">
    <location>
        <begin position="101"/>
        <end position="295"/>
    </location>
</feature>
<keyword evidence="3" id="KW-1003">Cell membrane</keyword>
<evidence type="ECO:0000256" key="7">
    <source>
        <dbReference type="RuleBase" id="RU363032"/>
    </source>
</evidence>